<protein>
    <recommendedName>
        <fullName evidence="6 16">CDP-diacylglycerol--glycerol-3-phosphate 3-phosphatidyltransferase</fullName>
        <ecNumber evidence="5 16">2.7.8.5</ecNumber>
    </recommendedName>
</protein>
<evidence type="ECO:0000256" key="3">
    <source>
        <dbReference type="ARBA" id="ARBA00005042"/>
    </source>
</evidence>
<keyword evidence="9 18" id="KW-0812">Transmembrane</keyword>
<evidence type="ECO:0000256" key="11">
    <source>
        <dbReference type="ARBA" id="ARBA00023098"/>
    </source>
</evidence>
<name>A0A9D1J8V4_9FIRM</name>
<dbReference type="InterPro" id="IPR043130">
    <property type="entry name" value="CDP-OH_PTrfase_TM_dom"/>
</dbReference>
<organism evidence="19 20">
    <name type="scientific">Candidatus Coproplasma avicola</name>
    <dbReference type="NCBI Taxonomy" id="2840744"/>
    <lineage>
        <taxon>Bacteria</taxon>
        <taxon>Bacillati</taxon>
        <taxon>Bacillota</taxon>
        <taxon>Clostridia</taxon>
        <taxon>Eubacteriales</taxon>
        <taxon>Candidatus Coproplasma</taxon>
    </lineage>
</organism>
<dbReference type="AlphaFoldDB" id="A0A9D1J8V4"/>
<evidence type="ECO:0000256" key="16">
    <source>
        <dbReference type="NCBIfam" id="TIGR00560"/>
    </source>
</evidence>
<evidence type="ECO:0000256" key="4">
    <source>
        <dbReference type="ARBA" id="ARBA00010441"/>
    </source>
</evidence>
<evidence type="ECO:0000256" key="2">
    <source>
        <dbReference type="ARBA" id="ARBA00004141"/>
    </source>
</evidence>
<evidence type="ECO:0000256" key="15">
    <source>
        <dbReference type="ARBA" id="ARBA00048586"/>
    </source>
</evidence>
<evidence type="ECO:0000256" key="14">
    <source>
        <dbReference type="ARBA" id="ARBA00023264"/>
    </source>
</evidence>
<dbReference type="Gene3D" id="1.20.120.1760">
    <property type="match status" value="1"/>
</dbReference>
<dbReference type="PANTHER" id="PTHR14269:SF62">
    <property type="entry name" value="CDP-DIACYLGLYCEROL--GLYCEROL-3-PHOSPHATE 3-PHOSPHATIDYLTRANSFERASE 1, CHLOROPLASTIC"/>
    <property type="match status" value="1"/>
</dbReference>
<comment type="subcellular location">
    <subcellularLocation>
        <location evidence="2">Membrane</location>
        <topology evidence="2">Multi-pass membrane protein</topology>
    </subcellularLocation>
</comment>
<evidence type="ECO:0000256" key="6">
    <source>
        <dbReference type="ARBA" id="ARBA00014944"/>
    </source>
</evidence>
<dbReference type="Pfam" id="PF01066">
    <property type="entry name" value="CDP-OH_P_transf"/>
    <property type="match status" value="1"/>
</dbReference>
<dbReference type="EMBL" id="DVHK01000076">
    <property type="protein sequence ID" value="HIR67069.1"/>
    <property type="molecule type" value="Genomic_DNA"/>
</dbReference>
<keyword evidence="12 18" id="KW-0472">Membrane</keyword>
<keyword evidence="14" id="KW-1208">Phospholipid metabolism</keyword>
<keyword evidence="11" id="KW-0443">Lipid metabolism</keyword>
<feature type="transmembrane region" description="Helical" evidence="18">
    <location>
        <begin position="138"/>
        <end position="157"/>
    </location>
</feature>
<keyword evidence="8 17" id="KW-0808">Transferase</keyword>
<evidence type="ECO:0000256" key="5">
    <source>
        <dbReference type="ARBA" id="ARBA00013170"/>
    </source>
</evidence>
<dbReference type="InterPro" id="IPR000462">
    <property type="entry name" value="CDP-OH_P_trans"/>
</dbReference>
<dbReference type="NCBIfam" id="TIGR00560">
    <property type="entry name" value="pgsA"/>
    <property type="match status" value="1"/>
</dbReference>
<evidence type="ECO:0000256" key="1">
    <source>
        <dbReference type="ARBA" id="ARBA00003973"/>
    </source>
</evidence>
<dbReference type="GO" id="GO:0008444">
    <property type="term" value="F:CDP-diacylglycerol-glycerol-3-phosphate 3-phosphatidyltransferase activity"/>
    <property type="evidence" value="ECO:0007669"/>
    <property type="project" value="UniProtKB-UniRule"/>
</dbReference>
<evidence type="ECO:0000256" key="12">
    <source>
        <dbReference type="ARBA" id="ARBA00023136"/>
    </source>
</evidence>
<dbReference type="PROSITE" id="PS00379">
    <property type="entry name" value="CDP_ALCOHOL_P_TRANSF"/>
    <property type="match status" value="1"/>
</dbReference>
<dbReference type="InterPro" id="IPR004570">
    <property type="entry name" value="Phosphatidylglycerol_P_synth"/>
</dbReference>
<evidence type="ECO:0000256" key="8">
    <source>
        <dbReference type="ARBA" id="ARBA00022679"/>
    </source>
</evidence>
<keyword evidence="10 18" id="KW-1133">Transmembrane helix</keyword>
<keyword evidence="7" id="KW-0444">Lipid biosynthesis</keyword>
<evidence type="ECO:0000313" key="20">
    <source>
        <dbReference type="Proteomes" id="UP000823913"/>
    </source>
</evidence>
<comment type="similarity">
    <text evidence="4 17">Belongs to the CDP-alcohol phosphatidyltransferase class-I family.</text>
</comment>
<evidence type="ECO:0000313" key="19">
    <source>
        <dbReference type="EMBL" id="HIR67069.1"/>
    </source>
</evidence>
<comment type="caution">
    <text evidence="19">The sequence shown here is derived from an EMBL/GenBank/DDBJ whole genome shotgun (WGS) entry which is preliminary data.</text>
</comment>
<evidence type="ECO:0000256" key="13">
    <source>
        <dbReference type="ARBA" id="ARBA00023209"/>
    </source>
</evidence>
<proteinExistence type="inferred from homology"/>
<feature type="transmembrane region" description="Helical" evidence="18">
    <location>
        <begin position="93"/>
        <end position="112"/>
    </location>
</feature>
<evidence type="ECO:0000256" key="18">
    <source>
        <dbReference type="SAM" id="Phobius"/>
    </source>
</evidence>
<dbReference type="InterPro" id="IPR050324">
    <property type="entry name" value="CDP-alcohol_PTase-I"/>
</dbReference>
<evidence type="ECO:0000256" key="17">
    <source>
        <dbReference type="RuleBase" id="RU003750"/>
    </source>
</evidence>
<reference evidence="19" key="2">
    <citation type="journal article" date="2021" name="PeerJ">
        <title>Extensive microbial diversity within the chicken gut microbiome revealed by metagenomics and culture.</title>
        <authorList>
            <person name="Gilroy R."/>
            <person name="Ravi A."/>
            <person name="Getino M."/>
            <person name="Pursley I."/>
            <person name="Horton D.L."/>
            <person name="Alikhan N.F."/>
            <person name="Baker D."/>
            <person name="Gharbi K."/>
            <person name="Hall N."/>
            <person name="Watson M."/>
            <person name="Adriaenssens E.M."/>
            <person name="Foster-Nyarko E."/>
            <person name="Jarju S."/>
            <person name="Secka A."/>
            <person name="Antonio M."/>
            <person name="Oren A."/>
            <person name="Chaudhuri R.R."/>
            <person name="La Ragione R."/>
            <person name="Hildebrand F."/>
            <person name="Pallen M.J."/>
        </authorList>
    </citation>
    <scope>NUCLEOTIDE SEQUENCE</scope>
    <source>
        <strain evidence="19">ChiW16-3235</strain>
    </source>
</reference>
<comment type="catalytic activity">
    <reaction evidence="15">
        <text>a CDP-1,2-diacyl-sn-glycerol + sn-glycerol 3-phosphate = a 1,2-diacyl-sn-glycero-3-phospho-(1'-sn-glycero-3'-phosphate) + CMP + H(+)</text>
        <dbReference type="Rhea" id="RHEA:12593"/>
        <dbReference type="ChEBI" id="CHEBI:15378"/>
        <dbReference type="ChEBI" id="CHEBI:57597"/>
        <dbReference type="ChEBI" id="CHEBI:58332"/>
        <dbReference type="ChEBI" id="CHEBI:60110"/>
        <dbReference type="ChEBI" id="CHEBI:60377"/>
        <dbReference type="EC" id="2.7.8.5"/>
    </reaction>
</comment>
<evidence type="ECO:0000256" key="10">
    <source>
        <dbReference type="ARBA" id="ARBA00022989"/>
    </source>
</evidence>
<sequence>MNLPNKLTIARMIMIPVFILFFYLNFAGHYFVALAVFAIASFTDLLDGKIARRYNLVTNLGKFLDPIADKVLVSSALIVILTVPSYFTAFLGGWAMIVGGCCVVVIFARELIVSGFRMVAADAGIVIAADKIGKFKTVAQDISIIMLLLFGGFYEIFGDAVGVQVVNYIGLIMLATAAILTVISGINYIVKNIAVLKV</sequence>
<dbReference type="GO" id="GO:0016020">
    <property type="term" value="C:membrane"/>
    <property type="evidence" value="ECO:0007669"/>
    <property type="project" value="UniProtKB-SubCell"/>
</dbReference>
<keyword evidence="13" id="KW-0594">Phospholipid biosynthesis</keyword>
<evidence type="ECO:0000256" key="9">
    <source>
        <dbReference type="ARBA" id="ARBA00022692"/>
    </source>
</evidence>
<dbReference type="EC" id="2.7.8.5" evidence="5 16"/>
<dbReference type="PIRSF" id="PIRSF000847">
    <property type="entry name" value="Phos_ph_gly_syn"/>
    <property type="match status" value="1"/>
</dbReference>
<comment type="pathway">
    <text evidence="3">Phospholipid metabolism; phosphatidylglycerol biosynthesis; phosphatidylglycerol from CDP-diacylglycerol: step 1/2.</text>
</comment>
<comment type="function">
    <text evidence="1">This protein catalyzes the committed step to the synthesis of the acidic phospholipids.</text>
</comment>
<dbReference type="InterPro" id="IPR048254">
    <property type="entry name" value="CDP_ALCOHOL_P_TRANSF_CS"/>
</dbReference>
<evidence type="ECO:0000256" key="7">
    <source>
        <dbReference type="ARBA" id="ARBA00022516"/>
    </source>
</evidence>
<dbReference type="Proteomes" id="UP000823913">
    <property type="component" value="Unassembled WGS sequence"/>
</dbReference>
<dbReference type="GO" id="GO:0046474">
    <property type="term" value="P:glycerophospholipid biosynthetic process"/>
    <property type="evidence" value="ECO:0007669"/>
    <property type="project" value="TreeGrafter"/>
</dbReference>
<dbReference type="PANTHER" id="PTHR14269">
    <property type="entry name" value="CDP-DIACYLGLYCEROL--GLYCEROL-3-PHOSPHATE 3-PHOSPHATIDYLTRANSFERASE-RELATED"/>
    <property type="match status" value="1"/>
</dbReference>
<reference evidence="19" key="1">
    <citation type="submission" date="2020-10" db="EMBL/GenBank/DDBJ databases">
        <authorList>
            <person name="Gilroy R."/>
        </authorList>
    </citation>
    <scope>NUCLEOTIDE SEQUENCE</scope>
    <source>
        <strain evidence="19">ChiW16-3235</strain>
    </source>
</reference>
<accession>A0A9D1J8V4</accession>
<feature type="transmembrane region" description="Helical" evidence="18">
    <location>
        <begin position="169"/>
        <end position="190"/>
    </location>
</feature>
<gene>
    <name evidence="19" type="primary">pgsA</name>
    <name evidence="19" type="ORF">IAB94_03345</name>
</gene>